<organism evidence="1">
    <name type="scientific">bioreactor metagenome</name>
    <dbReference type="NCBI Taxonomy" id="1076179"/>
    <lineage>
        <taxon>unclassified sequences</taxon>
        <taxon>metagenomes</taxon>
        <taxon>ecological metagenomes</taxon>
    </lineage>
</organism>
<accession>A0A644XJE3</accession>
<proteinExistence type="predicted"/>
<dbReference type="EMBL" id="VSSQ01002589">
    <property type="protein sequence ID" value="MPM16316.1"/>
    <property type="molecule type" value="Genomic_DNA"/>
</dbReference>
<dbReference type="AlphaFoldDB" id="A0A644XJE3"/>
<evidence type="ECO:0000313" key="1">
    <source>
        <dbReference type="EMBL" id="MPM16316.1"/>
    </source>
</evidence>
<comment type="caution">
    <text evidence="1">The sequence shown here is derived from an EMBL/GenBank/DDBJ whole genome shotgun (WGS) entry which is preliminary data.</text>
</comment>
<sequence length="108" mass="12485">MAAQFYGMIAEYNAADTLAKKGLEYCADGMGTFMFSDPEKMSIALEKQKADTLRYRTKRPYWPATEERRRAVAMFYDKRTFSIPALKPDQQRLLKVHLRLFGSALMMS</sequence>
<name>A0A644XJE3_9ZZZZ</name>
<protein>
    <submittedName>
        <fullName evidence="1">Uncharacterized protein</fullName>
    </submittedName>
</protein>
<reference evidence="1" key="1">
    <citation type="submission" date="2019-08" db="EMBL/GenBank/DDBJ databases">
        <authorList>
            <person name="Kucharzyk K."/>
            <person name="Murdoch R.W."/>
            <person name="Higgins S."/>
            <person name="Loffler F."/>
        </authorList>
    </citation>
    <scope>NUCLEOTIDE SEQUENCE</scope>
</reference>
<gene>
    <name evidence="1" type="ORF">SDC9_62694</name>
</gene>